<organism evidence="5 6">
    <name type="scientific">Pseudanabaena catenata USMAC16</name>
    <dbReference type="NCBI Taxonomy" id="1855837"/>
    <lineage>
        <taxon>Bacteria</taxon>
        <taxon>Bacillati</taxon>
        <taxon>Cyanobacteriota</taxon>
        <taxon>Cyanophyceae</taxon>
        <taxon>Pseudanabaenales</taxon>
        <taxon>Pseudanabaenaceae</taxon>
        <taxon>Pseudanabaena</taxon>
    </lineage>
</organism>
<evidence type="ECO:0000256" key="1">
    <source>
        <dbReference type="ARBA" id="ARBA00023067"/>
    </source>
</evidence>
<dbReference type="SUPFAM" id="SSF47729">
    <property type="entry name" value="IHF-like DNA-binding proteins"/>
    <property type="match status" value="1"/>
</dbReference>
<sequence>MADINRQDIIRGMMAEVDGLTYSMASASLEAVITCLSQALANHQSIMLSDFGRFSVRYRRARSASHPRTHQPMTIPEVIVPHFTPSPHLKKLVHKPNEPHSDISR</sequence>
<dbReference type="CDD" id="cd00591">
    <property type="entry name" value="HU_IHF"/>
    <property type="match status" value="1"/>
</dbReference>
<dbReference type="PANTHER" id="PTHR33175:SF3">
    <property type="entry name" value="DNA-BINDING PROTEIN HU-BETA"/>
    <property type="match status" value="1"/>
</dbReference>
<evidence type="ECO:0000256" key="4">
    <source>
        <dbReference type="SAM" id="MobiDB-lite"/>
    </source>
</evidence>
<comment type="similarity">
    <text evidence="3">Belongs to the bacterial histone-like protein family.</text>
</comment>
<dbReference type="Pfam" id="PF00216">
    <property type="entry name" value="Bac_DNA_binding"/>
    <property type="match status" value="1"/>
</dbReference>
<keyword evidence="6" id="KW-1185">Reference proteome</keyword>
<gene>
    <name evidence="5" type="ORF">FEV09_13780</name>
</gene>
<feature type="region of interest" description="Disordered" evidence="4">
    <location>
        <begin position="86"/>
        <end position="105"/>
    </location>
</feature>
<protein>
    <submittedName>
        <fullName evidence="5">HU family DNA-binding protein</fullName>
    </submittedName>
</protein>
<accession>A0A9X4MAS1</accession>
<dbReference type="GO" id="GO:0030527">
    <property type="term" value="F:structural constituent of chromatin"/>
    <property type="evidence" value="ECO:0007669"/>
    <property type="project" value="InterPro"/>
</dbReference>
<name>A0A9X4MAS1_9CYAN</name>
<dbReference type="SMART" id="SM00411">
    <property type="entry name" value="BHL"/>
    <property type="match status" value="1"/>
</dbReference>
<dbReference type="PANTHER" id="PTHR33175">
    <property type="entry name" value="DNA-BINDING PROTEIN HU"/>
    <property type="match status" value="1"/>
</dbReference>
<dbReference type="GO" id="GO:0005829">
    <property type="term" value="C:cytosol"/>
    <property type="evidence" value="ECO:0007669"/>
    <property type="project" value="TreeGrafter"/>
</dbReference>
<dbReference type="RefSeq" id="WP_009627755.1">
    <property type="nucleotide sequence ID" value="NZ_VBTY01000113.1"/>
</dbReference>
<dbReference type="InterPro" id="IPR010992">
    <property type="entry name" value="IHF-like_DNA-bd_dom_sf"/>
</dbReference>
<evidence type="ECO:0000313" key="6">
    <source>
        <dbReference type="Proteomes" id="UP001152872"/>
    </source>
</evidence>
<keyword evidence="2 5" id="KW-0238">DNA-binding</keyword>
<evidence type="ECO:0000256" key="2">
    <source>
        <dbReference type="ARBA" id="ARBA00023125"/>
    </source>
</evidence>
<dbReference type="Gene3D" id="4.10.520.10">
    <property type="entry name" value="IHF-like DNA-binding proteins"/>
    <property type="match status" value="1"/>
</dbReference>
<feature type="compositionally biased region" description="Basic and acidic residues" evidence="4">
    <location>
        <begin position="95"/>
        <end position="105"/>
    </location>
</feature>
<keyword evidence="1" id="KW-0226">DNA condensation</keyword>
<dbReference type="PRINTS" id="PR01727">
    <property type="entry name" value="DNABINDINGHU"/>
</dbReference>
<comment type="caution">
    <text evidence="5">The sequence shown here is derived from an EMBL/GenBank/DDBJ whole genome shotgun (WGS) entry which is preliminary data.</text>
</comment>
<proteinExistence type="inferred from homology"/>
<dbReference type="GO" id="GO:0030261">
    <property type="term" value="P:chromosome condensation"/>
    <property type="evidence" value="ECO:0007669"/>
    <property type="project" value="UniProtKB-KW"/>
</dbReference>
<dbReference type="EMBL" id="VBTY01000113">
    <property type="protein sequence ID" value="MDG3495622.1"/>
    <property type="molecule type" value="Genomic_DNA"/>
</dbReference>
<evidence type="ECO:0000313" key="5">
    <source>
        <dbReference type="EMBL" id="MDG3495622.1"/>
    </source>
</evidence>
<dbReference type="InterPro" id="IPR000119">
    <property type="entry name" value="Hist_DNA-bd"/>
</dbReference>
<dbReference type="GO" id="GO:0003677">
    <property type="term" value="F:DNA binding"/>
    <property type="evidence" value="ECO:0007669"/>
    <property type="project" value="UniProtKB-KW"/>
</dbReference>
<reference evidence="5" key="1">
    <citation type="submission" date="2019-05" db="EMBL/GenBank/DDBJ databases">
        <title>Whole genome sequencing of Pseudanabaena catenata USMAC16.</title>
        <authorList>
            <person name="Khan Z."/>
            <person name="Omar W.M."/>
            <person name="Convey P."/>
            <person name="Merican F."/>
            <person name="Najimudin N."/>
        </authorList>
    </citation>
    <scope>NUCLEOTIDE SEQUENCE</scope>
    <source>
        <strain evidence="5">USMAC16</strain>
    </source>
</reference>
<dbReference type="AlphaFoldDB" id="A0A9X4MAS1"/>
<dbReference type="Proteomes" id="UP001152872">
    <property type="component" value="Unassembled WGS sequence"/>
</dbReference>
<evidence type="ECO:0000256" key="3">
    <source>
        <dbReference type="RuleBase" id="RU003939"/>
    </source>
</evidence>